<proteinExistence type="predicted"/>
<dbReference type="RefSeq" id="WP_104228417.1">
    <property type="nucleotide sequence ID" value="NZ_PSNW01000001.1"/>
</dbReference>
<accession>A0A2S5TKG2</accession>
<reference evidence="3 4" key="1">
    <citation type="submission" date="2018-02" db="EMBL/GenBank/DDBJ databases">
        <title>Genome sequencing of Solimonas sp. HR-BB.</title>
        <authorList>
            <person name="Lee Y."/>
            <person name="Jeon C.O."/>
        </authorList>
    </citation>
    <scope>NUCLEOTIDE SEQUENCE [LARGE SCALE GENOMIC DNA]</scope>
    <source>
        <strain evidence="3 4">HR-BB</strain>
    </source>
</reference>
<feature type="region of interest" description="Disordered" evidence="1">
    <location>
        <begin position="1"/>
        <end position="20"/>
    </location>
</feature>
<evidence type="ECO:0000313" key="4">
    <source>
        <dbReference type="Proteomes" id="UP000238220"/>
    </source>
</evidence>
<dbReference type="AlphaFoldDB" id="A0A2S5TKG2"/>
<keyword evidence="2" id="KW-1133">Transmembrane helix</keyword>
<dbReference type="EMBL" id="PSNW01000001">
    <property type="protein sequence ID" value="PPE75451.1"/>
    <property type="molecule type" value="Genomic_DNA"/>
</dbReference>
<feature type="transmembrane region" description="Helical" evidence="2">
    <location>
        <begin position="65"/>
        <end position="85"/>
    </location>
</feature>
<name>A0A2S5TKG2_9GAMM</name>
<protein>
    <submittedName>
        <fullName evidence="3">Uncharacterized protein</fullName>
    </submittedName>
</protein>
<organism evidence="3 4">
    <name type="scientific">Solimonas fluminis</name>
    <dbReference type="NCBI Taxonomy" id="2086571"/>
    <lineage>
        <taxon>Bacteria</taxon>
        <taxon>Pseudomonadati</taxon>
        <taxon>Pseudomonadota</taxon>
        <taxon>Gammaproteobacteria</taxon>
        <taxon>Nevskiales</taxon>
        <taxon>Nevskiaceae</taxon>
        <taxon>Solimonas</taxon>
    </lineage>
</organism>
<feature type="compositionally biased region" description="Polar residues" evidence="1">
    <location>
        <begin position="1"/>
        <end position="10"/>
    </location>
</feature>
<dbReference type="Proteomes" id="UP000238220">
    <property type="component" value="Unassembled WGS sequence"/>
</dbReference>
<evidence type="ECO:0000313" key="3">
    <source>
        <dbReference type="EMBL" id="PPE75451.1"/>
    </source>
</evidence>
<evidence type="ECO:0000256" key="2">
    <source>
        <dbReference type="SAM" id="Phobius"/>
    </source>
</evidence>
<sequence>MSQTIRQRQALNGARRHLPMAVDVSQPRRVHCQRDLKPGRGEPAVLRLRPSSQEDLDENPGPGPLPAALFIMAAVLIALGLYAWLA</sequence>
<gene>
    <name evidence="3" type="ORF">C3942_00720</name>
</gene>
<keyword evidence="2" id="KW-0472">Membrane</keyword>
<comment type="caution">
    <text evidence="3">The sequence shown here is derived from an EMBL/GenBank/DDBJ whole genome shotgun (WGS) entry which is preliminary data.</text>
</comment>
<keyword evidence="4" id="KW-1185">Reference proteome</keyword>
<keyword evidence="2" id="KW-0812">Transmembrane</keyword>
<evidence type="ECO:0000256" key="1">
    <source>
        <dbReference type="SAM" id="MobiDB-lite"/>
    </source>
</evidence>